<dbReference type="GO" id="GO:0005261">
    <property type="term" value="F:monoatomic cation channel activity"/>
    <property type="evidence" value="ECO:0007669"/>
    <property type="project" value="TreeGrafter"/>
</dbReference>
<evidence type="ECO:0000256" key="3">
    <source>
        <dbReference type="ARBA" id="ARBA00022737"/>
    </source>
</evidence>
<dbReference type="Pfam" id="PF01477">
    <property type="entry name" value="PLAT"/>
    <property type="match status" value="1"/>
</dbReference>
<evidence type="ECO:0000256" key="5">
    <source>
        <dbReference type="ARBA" id="ARBA00023136"/>
    </source>
</evidence>
<dbReference type="Gene3D" id="2.60.60.20">
    <property type="entry name" value="PLAT/LH2 domain"/>
    <property type="match status" value="1"/>
</dbReference>
<organism evidence="10">
    <name type="scientific">Drosophila sechellia</name>
    <name type="common">Fruit fly</name>
    <dbReference type="NCBI Taxonomy" id="7238"/>
    <lineage>
        <taxon>Eukaryota</taxon>
        <taxon>Metazoa</taxon>
        <taxon>Ecdysozoa</taxon>
        <taxon>Arthropoda</taxon>
        <taxon>Hexapoda</taxon>
        <taxon>Insecta</taxon>
        <taxon>Pterygota</taxon>
        <taxon>Neoptera</taxon>
        <taxon>Endopterygota</taxon>
        <taxon>Diptera</taxon>
        <taxon>Brachycera</taxon>
        <taxon>Muscomorpha</taxon>
        <taxon>Ephydroidea</taxon>
        <taxon>Drosophilidae</taxon>
        <taxon>Drosophila</taxon>
        <taxon>Sophophora</taxon>
    </lineage>
</organism>
<dbReference type="PROSITE" id="PS50095">
    <property type="entry name" value="PLAT"/>
    <property type="match status" value="1"/>
</dbReference>
<evidence type="ECO:0000259" key="7">
    <source>
        <dbReference type="PROSITE" id="PS50095"/>
    </source>
</evidence>
<dbReference type="Proteomes" id="UP000001292">
    <property type="component" value="Unassembled WGS sequence"/>
</dbReference>
<reference evidence="9 10" key="1">
    <citation type="journal article" date="2007" name="Nature">
        <title>Evolution of genes and genomes on the Drosophila phylogeny.</title>
        <authorList>
            <consortium name="Drosophila 12 Genomes Consortium"/>
            <person name="Clark A.G."/>
            <person name="Eisen M.B."/>
            <person name="Smith D.R."/>
            <person name="Bergman C.M."/>
            <person name="Oliver B."/>
            <person name="Markow T.A."/>
            <person name="Kaufman T.C."/>
            <person name="Kellis M."/>
            <person name="Gelbart W."/>
            <person name="Iyer V.N."/>
            <person name="Pollard D.A."/>
            <person name="Sackton T.B."/>
            <person name="Larracuente A.M."/>
            <person name="Singh N.D."/>
            <person name="Abad J.P."/>
            <person name="Abt D.N."/>
            <person name="Adryan B."/>
            <person name="Aguade M."/>
            <person name="Akashi H."/>
            <person name="Anderson W.W."/>
            <person name="Aquadro C.F."/>
            <person name="Ardell D.H."/>
            <person name="Arguello R."/>
            <person name="Artieri C.G."/>
            <person name="Barbash D.A."/>
            <person name="Barker D."/>
            <person name="Barsanti P."/>
            <person name="Batterham P."/>
            <person name="Batzoglou S."/>
            <person name="Begun D."/>
            <person name="Bhutkar A."/>
            <person name="Blanco E."/>
            <person name="Bosak S.A."/>
            <person name="Bradley R.K."/>
            <person name="Brand A.D."/>
            <person name="Brent M.R."/>
            <person name="Brooks A.N."/>
            <person name="Brown R.H."/>
            <person name="Butlin R.K."/>
            <person name="Caggese C."/>
            <person name="Calvi B.R."/>
            <person name="Bernardo de Carvalho A."/>
            <person name="Caspi A."/>
            <person name="Castrezana S."/>
            <person name="Celniker S.E."/>
            <person name="Chang J.L."/>
            <person name="Chapple C."/>
            <person name="Chatterji S."/>
            <person name="Chinwalla A."/>
            <person name="Civetta A."/>
            <person name="Clifton S.W."/>
            <person name="Comeron J.M."/>
            <person name="Costello J.C."/>
            <person name="Coyne J.A."/>
            <person name="Daub J."/>
            <person name="David R.G."/>
            <person name="Delcher A.L."/>
            <person name="Delehaunty K."/>
            <person name="Do C.B."/>
            <person name="Ebling H."/>
            <person name="Edwards K."/>
            <person name="Eickbush T."/>
            <person name="Evans J.D."/>
            <person name="Filipski A."/>
            <person name="Findeiss S."/>
            <person name="Freyhult E."/>
            <person name="Fulton L."/>
            <person name="Fulton R."/>
            <person name="Garcia A.C."/>
            <person name="Gardiner A."/>
            <person name="Garfield D.A."/>
            <person name="Garvin B.E."/>
            <person name="Gibson G."/>
            <person name="Gilbert D."/>
            <person name="Gnerre S."/>
            <person name="Godfrey J."/>
            <person name="Good R."/>
            <person name="Gotea V."/>
            <person name="Gravely B."/>
            <person name="Greenberg A.J."/>
            <person name="Griffiths-Jones S."/>
            <person name="Gross S."/>
            <person name="Guigo R."/>
            <person name="Gustafson E.A."/>
            <person name="Haerty W."/>
            <person name="Hahn M.W."/>
            <person name="Halligan D.L."/>
            <person name="Halpern A.L."/>
            <person name="Halter G.M."/>
            <person name="Han M.V."/>
            <person name="Heger A."/>
            <person name="Hillier L."/>
            <person name="Hinrichs A.S."/>
            <person name="Holmes I."/>
            <person name="Hoskins R.A."/>
            <person name="Hubisz M.J."/>
            <person name="Hultmark D."/>
            <person name="Huntley M.A."/>
            <person name="Jaffe D.B."/>
            <person name="Jagadeeshan S."/>
            <person name="Jeck W.R."/>
            <person name="Johnson J."/>
            <person name="Jones C.D."/>
            <person name="Jordan W.C."/>
            <person name="Karpen G.H."/>
            <person name="Kataoka E."/>
            <person name="Keightley P.D."/>
            <person name="Kheradpour P."/>
            <person name="Kirkness E.F."/>
            <person name="Koerich L.B."/>
            <person name="Kristiansen K."/>
            <person name="Kudrna D."/>
            <person name="Kulathinal R.J."/>
            <person name="Kumar S."/>
            <person name="Kwok R."/>
            <person name="Lander E."/>
            <person name="Langley C.H."/>
            <person name="Lapoint R."/>
            <person name="Lazzaro B.P."/>
            <person name="Lee S.J."/>
            <person name="Levesque L."/>
            <person name="Li R."/>
            <person name="Lin C.F."/>
            <person name="Lin M.F."/>
            <person name="Lindblad-Toh K."/>
            <person name="Llopart A."/>
            <person name="Long M."/>
            <person name="Low L."/>
            <person name="Lozovsky E."/>
            <person name="Lu J."/>
            <person name="Luo M."/>
            <person name="Machado C.A."/>
            <person name="Makalowski W."/>
            <person name="Marzo M."/>
            <person name="Matsuda M."/>
            <person name="Matzkin L."/>
            <person name="McAllister B."/>
            <person name="McBride C.S."/>
            <person name="McKernan B."/>
            <person name="McKernan K."/>
            <person name="Mendez-Lago M."/>
            <person name="Minx P."/>
            <person name="Mollenhauer M.U."/>
            <person name="Montooth K."/>
            <person name="Mount S.M."/>
            <person name="Mu X."/>
            <person name="Myers E."/>
            <person name="Negre B."/>
            <person name="Newfeld S."/>
            <person name="Nielsen R."/>
            <person name="Noor M.A."/>
            <person name="O'Grady P."/>
            <person name="Pachter L."/>
            <person name="Papaceit M."/>
            <person name="Parisi M.J."/>
            <person name="Parisi M."/>
            <person name="Parts L."/>
            <person name="Pedersen J.S."/>
            <person name="Pesole G."/>
            <person name="Phillippy A.M."/>
            <person name="Ponting C.P."/>
            <person name="Pop M."/>
            <person name="Porcelli D."/>
            <person name="Powell J.R."/>
            <person name="Prohaska S."/>
            <person name="Pruitt K."/>
            <person name="Puig M."/>
            <person name="Quesneville H."/>
            <person name="Ram K.R."/>
            <person name="Rand D."/>
            <person name="Rasmussen M.D."/>
            <person name="Reed L.K."/>
            <person name="Reenan R."/>
            <person name="Reily A."/>
            <person name="Remington K.A."/>
            <person name="Rieger T.T."/>
            <person name="Ritchie M.G."/>
            <person name="Robin C."/>
            <person name="Rogers Y.H."/>
            <person name="Rohde C."/>
            <person name="Rozas J."/>
            <person name="Rubenfield M.J."/>
            <person name="Ruiz A."/>
            <person name="Russo S."/>
            <person name="Salzberg S.L."/>
            <person name="Sanchez-Gracia A."/>
            <person name="Saranga D.J."/>
            <person name="Sato H."/>
            <person name="Schaeffer S.W."/>
            <person name="Schatz M.C."/>
            <person name="Schlenke T."/>
            <person name="Schwartz R."/>
            <person name="Segarra C."/>
            <person name="Singh R.S."/>
            <person name="Sirot L."/>
            <person name="Sirota M."/>
            <person name="Sisneros N.B."/>
            <person name="Smith C.D."/>
            <person name="Smith T.F."/>
            <person name="Spieth J."/>
            <person name="Stage D.E."/>
            <person name="Stark A."/>
            <person name="Stephan W."/>
            <person name="Strausberg R.L."/>
            <person name="Strempel S."/>
            <person name="Sturgill D."/>
            <person name="Sutton G."/>
            <person name="Sutton G.G."/>
            <person name="Tao W."/>
            <person name="Teichmann S."/>
            <person name="Tobari Y.N."/>
            <person name="Tomimura Y."/>
            <person name="Tsolas J.M."/>
            <person name="Valente V.L."/>
            <person name="Venter E."/>
            <person name="Venter J.C."/>
            <person name="Vicario S."/>
            <person name="Vieira F.G."/>
            <person name="Vilella A.J."/>
            <person name="Villasante A."/>
            <person name="Walenz B."/>
            <person name="Wang J."/>
            <person name="Wasserman M."/>
            <person name="Watts T."/>
            <person name="Wilson D."/>
            <person name="Wilson R.K."/>
            <person name="Wing R.A."/>
            <person name="Wolfner M.F."/>
            <person name="Wong A."/>
            <person name="Wong G.K."/>
            <person name="Wu C.I."/>
            <person name="Wu G."/>
            <person name="Yamamoto D."/>
            <person name="Yang H.P."/>
            <person name="Yang S.P."/>
            <person name="Yorke J.A."/>
            <person name="Yoshida K."/>
            <person name="Zdobnov E."/>
            <person name="Zhang P."/>
            <person name="Zhang Y."/>
            <person name="Zimin A.V."/>
            <person name="Baldwin J."/>
            <person name="Abdouelleil A."/>
            <person name="Abdulkadir J."/>
            <person name="Abebe A."/>
            <person name="Abera B."/>
            <person name="Abreu J."/>
            <person name="Acer S.C."/>
            <person name="Aftuck L."/>
            <person name="Alexander A."/>
            <person name="An P."/>
            <person name="Anderson E."/>
            <person name="Anderson S."/>
            <person name="Arachi H."/>
            <person name="Azer M."/>
            <person name="Bachantsang P."/>
            <person name="Barry A."/>
            <person name="Bayul T."/>
            <person name="Berlin A."/>
            <person name="Bessette D."/>
            <person name="Bloom T."/>
            <person name="Blye J."/>
            <person name="Boguslavskiy L."/>
            <person name="Bonnet C."/>
            <person name="Boukhgalter B."/>
            <person name="Bourzgui I."/>
            <person name="Brown A."/>
            <person name="Cahill P."/>
            <person name="Channer S."/>
            <person name="Cheshatsang Y."/>
            <person name="Chuda L."/>
            <person name="Citroen M."/>
            <person name="Collymore A."/>
            <person name="Cooke P."/>
            <person name="Costello M."/>
            <person name="D'Aco K."/>
            <person name="Daza R."/>
            <person name="De Haan G."/>
            <person name="DeGray S."/>
            <person name="DeMaso C."/>
            <person name="Dhargay N."/>
            <person name="Dooley K."/>
            <person name="Dooley E."/>
            <person name="Doricent M."/>
            <person name="Dorje P."/>
            <person name="Dorjee K."/>
            <person name="Dupes A."/>
            <person name="Elong R."/>
            <person name="Falk J."/>
            <person name="Farina A."/>
            <person name="Faro S."/>
            <person name="Ferguson D."/>
            <person name="Fisher S."/>
            <person name="Foley C.D."/>
            <person name="Franke A."/>
            <person name="Friedrich D."/>
            <person name="Gadbois L."/>
            <person name="Gearin G."/>
            <person name="Gearin C.R."/>
            <person name="Giannoukos G."/>
            <person name="Goode T."/>
            <person name="Graham J."/>
            <person name="Grandbois E."/>
            <person name="Grewal S."/>
            <person name="Gyaltsen K."/>
            <person name="Hafez N."/>
            <person name="Hagos B."/>
            <person name="Hall J."/>
            <person name="Henson C."/>
            <person name="Hollinger A."/>
            <person name="Honan T."/>
            <person name="Huard M.D."/>
            <person name="Hughes L."/>
            <person name="Hurhula B."/>
            <person name="Husby M.E."/>
            <person name="Kamat A."/>
            <person name="Kanga B."/>
            <person name="Kashin S."/>
            <person name="Khazanovich D."/>
            <person name="Kisner P."/>
            <person name="Lance K."/>
            <person name="Lara M."/>
            <person name="Lee W."/>
            <person name="Lennon N."/>
            <person name="Letendre F."/>
            <person name="LeVine R."/>
            <person name="Lipovsky A."/>
            <person name="Liu X."/>
            <person name="Liu J."/>
            <person name="Liu S."/>
            <person name="Lokyitsang T."/>
            <person name="Lokyitsang Y."/>
            <person name="Lubonja R."/>
            <person name="Lui A."/>
            <person name="MacDonald P."/>
            <person name="Magnisalis V."/>
            <person name="Maru K."/>
            <person name="Matthews C."/>
            <person name="McCusker W."/>
            <person name="McDonough S."/>
            <person name="Mehta T."/>
            <person name="Meldrim J."/>
            <person name="Meneus L."/>
            <person name="Mihai O."/>
            <person name="Mihalev A."/>
            <person name="Mihova T."/>
            <person name="Mittelman R."/>
            <person name="Mlenga V."/>
            <person name="Montmayeur A."/>
            <person name="Mulrain L."/>
            <person name="Navidi A."/>
            <person name="Naylor J."/>
            <person name="Negash T."/>
            <person name="Nguyen T."/>
            <person name="Nguyen N."/>
            <person name="Nicol R."/>
            <person name="Norbu C."/>
            <person name="Norbu N."/>
            <person name="Novod N."/>
            <person name="O'Neill B."/>
            <person name="Osman S."/>
            <person name="Markiewicz E."/>
            <person name="Oyono O.L."/>
            <person name="Patti C."/>
            <person name="Phunkhang P."/>
            <person name="Pierre F."/>
            <person name="Priest M."/>
            <person name="Raghuraman S."/>
            <person name="Rege F."/>
            <person name="Reyes R."/>
            <person name="Rise C."/>
            <person name="Rogov P."/>
            <person name="Ross K."/>
            <person name="Ryan E."/>
            <person name="Settipalli S."/>
            <person name="Shea T."/>
            <person name="Sherpa N."/>
            <person name="Shi L."/>
            <person name="Shih D."/>
            <person name="Sparrow T."/>
            <person name="Spaulding J."/>
            <person name="Stalker J."/>
            <person name="Stange-Thomann N."/>
            <person name="Stavropoulos S."/>
            <person name="Stone C."/>
            <person name="Strader C."/>
            <person name="Tesfaye S."/>
            <person name="Thomson T."/>
            <person name="Thoulutsang Y."/>
            <person name="Thoulutsang D."/>
            <person name="Topham K."/>
            <person name="Topping I."/>
            <person name="Tsamla T."/>
            <person name="Vassiliev H."/>
            <person name="Vo A."/>
            <person name="Wangchuk T."/>
            <person name="Wangdi T."/>
            <person name="Weiand M."/>
            <person name="Wilkinson J."/>
            <person name="Wilson A."/>
            <person name="Yadav S."/>
            <person name="Young G."/>
            <person name="Yu Q."/>
            <person name="Zembek L."/>
            <person name="Zhong D."/>
            <person name="Zimmer A."/>
            <person name="Zwirko Z."/>
            <person name="Jaffe D.B."/>
            <person name="Alvarez P."/>
            <person name="Brockman W."/>
            <person name="Butler J."/>
            <person name="Chin C."/>
            <person name="Gnerre S."/>
            <person name="Grabherr M."/>
            <person name="Kleber M."/>
            <person name="Mauceli E."/>
            <person name="MacCallum I."/>
        </authorList>
    </citation>
    <scope>NUCLEOTIDE SEQUENCE [LARGE SCALE GENOMIC DNA]</scope>
    <source>
        <strain evidence="10">Rob3c / Tucson 14021-0248.25</strain>
    </source>
</reference>
<keyword evidence="4" id="KW-1133">Transmembrane helix</keyword>
<evidence type="ECO:0000313" key="10">
    <source>
        <dbReference type="Proteomes" id="UP000001292"/>
    </source>
</evidence>
<dbReference type="PhylomeDB" id="B4HPA9"/>
<gene>
    <name evidence="9" type="primary">Dsec\GM21379</name>
    <name evidence="9" type="ORF">Dsec_GM21379</name>
</gene>
<protein>
    <submittedName>
        <fullName evidence="9">GM21379</fullName>
    </submittedName>
</protein>
<dbReference type="STRING" id="7238.B4HPA9"/>
<dbReference type="InterPro" id="IPR001024">
    <property type="entry name" value="PLAT/LH2_dom"/>
</dbReference>
<evidence type="ECO:0000256" key="1">
    <source>
        <dbReference type="ARBA" id="ARBA00004370"/>
    </source>
</evidence>
<dbReference type="PANTHER" id="PTHR46730">
    <property type="entry name" value="POLYCYSTIN-1"/>
    <property type="match status" value="1"/>
</dbReference>
<feature type="domain" description="REJ" evidence="8">
    <location>
        <begin position="1"/>
        <end position="77"/>
    </location>
</feature>
<dbReference type="InterPro" id="IPR014010">
    <property type="entry name" value="REJ_dom"/>
</dbReference>
<keyword evidence="5" id="KW-0472">Membrane</keyword>
<feature type="domain" description="PLAT" evidence="7">
    <location>
        <begin position="167"/>
        <end position="284"/>
    </location>
</feature>
<dbReference type="OMA" id="FEMYWIN"/>
<dbReference type="InterPro" id="IPR036392">
    <property type="entry name" value="PLAT/LH2_dom_sf"/>
</dbReference>
<dbReference type="EMBL" id="CH480816">
    <property type="protein sequence ID" value="EDW47558.1"/>
    <property type="molecule type" value="Genomic_DNA"/>
</dbReference>
<name>B4HPA9_DROSE</name>
<evidence type="ECO:0000256" key="4">
    <source>
        <dbReference type="ARBA" id="ARBA00022989"/>
    </source>
</evidence>
<dbReference type="GO" id="GO:0006816">
    <property type="term" value="P:calcium ion transport"/>
    <property type="evidence" value="ECO:0007669"/>
    <property type="project" value="TreeGrafter"/>
</dbReference>
<dbReference type="SUPFAM" id="SSF49723">
    <property type="entry name" value="Lipase/lipooxygenase domain (PLAT/LH2 domain)"/>
    <property type="match status" value="1"/>
</dbReference>
<evidence type="ECO:0000256" key="2">
    <source>
        <dbReference type="ARBA" id="ARBA00022692"/>
    </source>
</evidence>
<dbReference type="AlphaFoldDB" id="B4HPA9"/>
<dbReference type="HOGENOM" id="CLU_057928_0_0_1"/>
<sequence length="399" mass="47032">MVLFSRAVLKEVLKTDEGRVCLKLVSMKLKLNWWYPINKKPSTLVLSVRIYQREDNFTVQIPLNRSQIHMKTFITYDPEVDTGIRNSLTSSRRSPRAIRFSSTEIKNCLREGTLQTRQEVRMYRMVLMEHTLLAVHFTTSTHKLQVVLRTKHKPSFELDDESMGELHDVMISLRTGGRINSGTTASVHLSFLGQSQPVRHIAIKQDPENIFLKPNTTLYIWVRTRDIRIPTKVMVYHNNAGRFPRWFLRRIEVTDIQTGQTQVFLARKWLEKGSLLMSSTLIYRQGDVRMFDVWKNRFLISFEMYWINWSLWQPVTGSWRESVHYPRMSRAKRFCEFICKLLVNYTICASFFGVTTSENLHVMRSLFLNYKDIIILTMICSFVDLILQTMFDLVNYKFG</sequence>
<keyword evidence="10" id="KW-1185">Reference proteome</keyword>
<keyword evidence="2" id="KW-0812">Transmembrane</keyword>
<accession>B4HPA9</accession>
<evidence type="ECO:0000313" key="9">
    <source>
        <dbReference type="EMBL" id="EDW47558.1"/>
    </source>
</evidence>
<keyword evidence="3" id="KW-0677">Repeat</keyword>
<comment type="subcellular location">
    <subcellularLocation>
        <location evidence="1">Membrane</location>
    </subcellularLocation>
</comment>
<evidence type="ECO:0000259" key="8">
    <source>
        <dbReference type="PROSITE" id="PS51111"/>
    </source>
</evidence>
<dbReference type="GO" id="GO:0005886">
    <property type="term" value="C:plasma membrane"/>
    <property type="evidence" value="ECO:0007669"/>
    <property type="project" value="TreeGrafter"/>
</dbReference>
<comment type="caution">
    <text evidence="6">Lacks conserved residue(s) required for the propagation of feature annotation.</text>
</comment>
<dbReference type="PANTHER" id="PTHR46730:SF1">
    <property type="entry name" value="PLAT DOMAIN-CONTAINING PROTEIN"/>
    <property type="match status" value="1"/>
</dbReference>
<dbReference type="PROSITE" id="PS51111">
    <property type="entry name" value="REJ"/>
    <property type="match status" value="1"/>
</dbReference>
<proteinExistence type="predicted"/>
<evidence type="ECO:0000256" key="6">
    <source>
        <dbReference type="PROSITE-ProRule" id="PRU00152"/>
    </source>
</evidence>